<evidence type="ECO:0000259" key="13">
    <source>
        <dbReference type="Pfam" id="PF00593"/>
    </source>
</evidence>
<keyword evidence="5 10" id="KW-0812">Transmembrane</keyword>
<evidence type="ECO:0000256" key="10">
    <source>
        <dbReference type="PROSITE-ProRule" id="PRU01360"/>
    </source>
</evidence>
<dbReference type="Gene3D" id="2.170.130.10">
    <property type="entry name" value="TonB-dependent receptor, plug domain"/>
    <property type="match status" value="1"/>
</dbReference>
<feature type="domain" description="TonB-dependent receptor-like beta-barrel" evidence="13">
    <location>
        <begin position="205"/>
        <end position="653"/>
    </location>
</feature>
<evidence type="ECO:0000256" key="1">
    <source>
        <dbReference type="ARBA" id="ARBA00004571"/>
    </source>
</evidence>
<dbReference type="PANTHER" id="PTHR30069">
    <property type="entry name" value="TONB-DEPENDENT OUTER MEMBRANE RECEPTOR"/>
    <property type="match status" value="1"/>
</dbReference>
<dbReference type="InterPro" id="IPR037066">
    <property type="entry name" value="Plug_dom_sf"/>
</dbReference>
<name>A0A4R3K0Z3_9PROT</name>
<evidence type="ECO:0000256" key="4">
    <source>
        <dbReference type="ARBA" id="ARBA00022452"/>
    </source>
</evidence>
<keyword evidence="6 11" id="KW-0798">TonB box</keyword>
<sequence length="677" mass="76360">MLCQLAVLAPMLMAQSVWAEVSEDLFLMELPTVLTAARIAQSPLDAPAPVTVIDRDMIRTSGASEIHDLFRLAPGFLVADWPDGSPIVVNRGLGDGYSRRLLVLLDGHSVFDPFRGGVDWQDLPLRLDDIERIEVVRGPNQASYGANALQGVINIITRLPVQDAGIAAYAAYGRQGHYDAYARAGGGDGESAWRFSASSRAATNFQDLGRQNYDWQEGIQRQTFYGQWHYRPRAADEWRLQLGFSQGTDEVGSNKLTNIEPHHDRDNRNLFLQLGWRRAYDQGSEIAWQYYHYSRAERERYLVYPTDPAAVVPFIPVNLDVDMRRDDLELQQAHVWNDRLKGVWGLGVRRDAVESAHYLHGLGEVSGTQWQVFGNIDWQFLPRWLLHLGGMVEKHYLTDTLFSPRLALNYALTPLHSLRLSVGRGYRAPNLFEMKSREVYTYGGGIAEVGYWSYQSLLPEAVAFREVAYIGRFPELRAQAGLRLFMEDHSNYIDAKTCTLDTAACPFTAPAGYARPFGYPGKFLIGDKFGNPKAYYFYNAGDVRVRGGDASLDWRHPQFGRFVLSHAVTTISTQGEVDVDWRDSAPMQSTSLLWSRGFSRGLQVSVAAYWLGDMMWPSDGDVQPGYRRIDLKLAKRLGKAGSEDEIALTLQNLGDKHMEFSDYTAERQAFVSLRLGW</sequence>
<dbReference type="GO" id="GO:0044718">
    <property type="term" value="P:siderophore transmembrane transport"/>
    <property type="evidence" value="ECO:0007669"/>
    <property type="project" value="TreeGrafter"/>
</dbReference>
<evidence type="ECO:0000256" key="8">
    <source>
        <dbReference type="ARBA" id="ARBA00023170"/>
    </source>
</evidence>
<evidence type="ECO:0000256" key="12">
    <source>
        <dbReference type="SAM" id="SignalP"/>
    </source>
</evidence>
<dbReference type="EMBL" id="SLZY01000001">
    <property type="protein sequence ID" value="TCS74089.1"/>
    <property type="molecule type" value="Genomic_DNA"/>
</dbReference>
<evidence type="ECO:0000256" key="11">
    <source>
        <dbReference type="RuleBase" id="RU003357"/>
    </source>
</evidence>
<dbReference type="Proteomes" id="UP000295135">
    <property type="component" value="Unassembled WGS sequence"/>
</dbReference>
<evidence type="ECO:0000256" key="3">
    <source>
        <dbReference type="ARBA" id="ARBA00022448"/>
    </source>
</evidence>
<dbReference type="SUPFAM" id="SSF56935">
    <property type="entry name" value="Porins"/>
    <property type="match status" value="1"/>
</dbReference>
<comment type="similarity">
    <text evidence="2 10 11">Belongs to the TonB-dependent receptor family.</text>
</comment>
<keyword evidence="16" id="KW-1185">Reference proteome</keyword>
<evidence type="ECO:0000256" key="6">
    <source>
        <dbReference type="ARBA" id="ARBA00023077"/>
    </source>
</evidence>
<evidence type="ECO:0000313" key="16">
    <source>
        <dbReference type="Proteomes" id="UP000295135"/>
    </source>
</evidence>
<evidence type="ECO:0000313" key="15">
    <source>
        <dbReference type="EMBL" id="TCS74089.1"/>
    </source>
</evidence>
<feature type="domain" description="TonB-dependent receptor plug" evidence="14">
    <location>
        <begin position="44"/>
        <end position="152"/>
    </location>
</feature>
<dbReference type="GO" id="GO:0009279">
    <property type="term" value="C:cell outer membrane"/>
    <property type="evidence" value="ECO:0007669"/>
    <property type="project" value="UniProtKB-SubCell"/>
</dbReference>
<dbReference type="Pfam" id="PF00593">
    <property type="entry name" value="TonB_dep_Rec_b-barrel"/>
    <property type="match status" value="1"/>
</dbReference>
<reference evidence="15 16" key="1">
    <citation type="submission" date="2019-03" db="EMBL/GenBank/DDBJ databases">
        <title>Genomic Encyclopedia of Type Strains, Phase IV (KMG-IV): sequencing the most valuable type-strain genomes for metagenomic binning, comparative biology and taxonomic classification.</title>
        <authorList>
            <person name="Goeker M."/>
        </authorList>
    </citation>
    <scope>NUCLEOTIDE SEQUENCE [LARGE SCALE GENOMIC DNA]</scope>
    <source>
        <strain evidence="15 16">DSM 103923</strain>
    </source>
</reference>
<evidence type="ECO:0000256" key="7">
    <source>
        <dbReference type="ARBA" id="ARBA00023136"/>
    </source>
</evidence>
<gene>
    <name evidence="15" type="ORF">EDC61_101314</name>
</gene>
<dbReference type="InterPro" id="IPR039426">
    <property type="entry name" value="TonB-dep_rcpt-like"/>
</dbReference>
<feature type="chain" id="PRO_5020717794" evidence="12">
    <location>
        <begin position="20"/>
        <end position="677"/>
    </location>
</feature>
<dbReference type="InterPro" id="IPR000531">
    <property type="entry name" value="Beta-barrel_TonB"/>
</dbReference>
<dbReference type="PROSITE" id="PS52016">
    <property type="entry name" value="TONB_DEPENDENT_REC_3"/>
    <property type="match status" value="1"/>
</dbReference>
<keyword evidence="3 10" id="KW-0813">Transport</keyword>
<comment type="subcellular location">
    <subcellularLocation>
        <location evidence="1 10">Cell outer membrane</location>
        <topology evidence="1 10">Multi-pass membrane protein</topology>
    </subcellularLocation>
</comment>
<dbReference type="PANTHER" id="PTHR30069:SF27">
    <property type="entry name" value="BLL4766 PROTEIN"/>
    <property type="match status" value="1"/>
</dbReference>
<accession>A0A4R3K0Z3</accession>
<keyword evidence="4 10" id="KW-1134">Transmembrane beta strand</keyword>
<organism evidence="15 16">
    <name type="scientific">Sulfuritortus calidifontis</name>
    <dbReference type="NCBI Taxonomy" id="1914471"/>
    <lineage>
        <taxon>Bacteria</taxon>
        <taxon>Pseudomonadati</taxon>
        <taxon>Pseudomonadota</taxon>
        <taxon>Betaproteobacteria</taxon>
        <taxon>Nitrosomonadales</taxon>
        <taxon>Thiobacillaceae</taxon>
        <taxon>Sulfuritortus</taxon>
    </lineage>
</organism>
<evidence type="ECO:0000256" key="2">
    <source>
        <dbReference type="ARBA" id="ARBA00009810"/>
    </source>
</evidence>
<keyword evidence="8 15" id="KW-0675">Receptor</keyword>
<feature type="signal peptide" evidence="12">
    <location>
        <begin position="1"/>
        <end position="19"/>
    </location>
</feature>
<dbReference type="InterPro" id="IPR012910">
    <property type="entry name" value="Plug_dom"/>
</dbReference>
<dbReference type="Pfam" id="PF07715">
    <property type="entry name" value="Plug"/>
    <property type="match status" value="1"/>
</dbReference>
<comment type="caution">
    <text evidence="15">The sequence shown here is derived from an EMBL/GenBank/DDBJ whole genome shotgun (WGS) entry which is preliminary data.</text>
</comment>
<evidence type="ECO:0000256" key="5">
    <source>
        <dbReference type="ARBA" id="ARBA00022692"/>
    </source>
</evidence>
<evidence type="ECO:0000259" key="14">
    <source>
        <dbReference type="Pfam" id="PF07715"/>
    </source>
</evidence>
<keyword evidence="9 10" id="KW-0998">Cell outer membrane</keyword>
<dbReference type="AlphaFoldDB" id="A0A4R3K0Z3"/>
<dbReference type="GO" id="GO:0015344">
    <property type="term" value="F:siderophore uptake transmembrane transporter activity"/>
    <property type="evidence" value="ECO:0007669"/>
    <property type="project" value="TreeGrafter"/>
</dbReference>
<evidence type="ECO:0000256" key="9">
    <source>
        <dbReference type="ARBA" id="ARBA00023237"/>
    </source>
</evidence>
<dbReference type="InterPro" id="IPR036942">
    <property type="entry name" value="Beta-barrel_TonB_sf"/>
</dbReference>
<proteinExistence type="inferred from homology"/>
<protein>
    <submittedName>
        <fullName evidence="15">Iron complex outermembrane receptor protein</fullName>
    </submittedName>
</protein>
<keyword evidence="12" id="KW-0732">Signal</keyword>
<dbReference type="Gene3D" id="2.40.170.20">
    <property type="entry name" value="TonB-dependent receptor, beta-barrel domain"/>
    <property type="match status" value="1"/>
</dbReference>
<keyword evidence="7 10" id="KW-0472">Membrane</keyword>